<evidence type="ECO:0000313" key="1">
    <source>
        <dbReference type="EMBL" id="RAO76196.1"/>
    </source>
</evidence>
<evidence type="ECO:0000313" key="2">
    <source>
        <dbReference type="Proteomes" id="UP000248926"/>
    </source>
</evidence>
<dbReference type="InterPro" id="IPR021327">
    <property type="entry name" value="DUF2934"/>
</dbReference>
<organism evidence="1 2">
    <name type="scientific">Dyella jiangningensis</name>
    <dbReference type="NCBI Taxonomy" id="1379159"/>
    <lineage>
        <taxon>Bacteria</taxon>
        <taxon>Pseudomonadati</taxon>
        <taxon>Pseudomonadota</taxon>
        <taxon>Gammaproteobacteria</taxon>
        <taxon>Lysobacterales</taxon>
        <taxon>Rhodanobacteraceae</taxon>
        <taxon>Dyella</taxon>
    </lineage>
</organism>
<name>A0A328P598_9GAMM</name>
<dbReference type="Proteomes" id="UP000248926">
    <property type="component" value="Unassembled WGS sequence"/>
</dbReference>
<accession>A0A328P598</accession>
<dbReference type="Pfam" id="PF11154">
    <property type="entry name" value="DUF2934"/>
    <property type="match status" value="1"/>
</dbReference>
<dbReference type="AlphaFoldDB" id="A0A328P598"/>
<comment type="caution">
    <text evidence="1">The sequence shown here is derived from an EMBL/GenBank/DDBJ whole genome shotgun (WGS) entry which is preliminary data.</text>
</comment>
<proteinExistence type="predicted"/>
<dbReference type="OrthoDB" id="9811127at2"/>
<evidence type="ECO:0008006" key="3">
    <source>
        <dbReference type="Google" id="ProtNLM"/>
    </source>
</evidence>
<dbReference type="RefSeq" id="WP_111983280.1">
    <property type="nucleotide sequence ID" value="NZ_NFZS01000002.1"/>
</dbReference>
<dbReference type="EMBL" id="NFZS01000002">
    <property type="protein sequence ID" value="RAO76196.1"/>
    <property type="molecule type" value="Genomic_DNA"/>
</dbReference>
<sequence length="61" mass="7256">MNTPSDRDERIRQMAHRIWESEGRPHGQDERHWHMAERLVEANERAVFEAEHGEPPNEPEA</sequence>
<reference evidence="1 2" key="1">
    <citation type="journal article" date="2018" name="Genet. Mol. Biol.">
        <title>The genome sequence of Dyella jiangningensis FCAV SCS01 from a lignocellulose-decomposing microbial consortium metagenome reveals potential for biotechnological applications.</title>
        <authorList>
            <person name="Desiderato J.G."/>
            <person name="Alvarenga D.O."/>
            <person name="Constancio M.T.L."/>
            <person name="Alves L.M.C."/>
            <person name="Varani A.M."/>
        </authorList>
    </citation>
    <scope>NUCLEOTIDE SEQUENCE [LARGE SCALE GENOMIC DNA]</scope>
    <source>
        <strain evidence="1 2">FCAV SCS01</strain>
    </source>
</reference>
<protein>
    <recommendedName>
        <fullName evidence="3">DUF2934 domain-containing protein</fullName>
    </recommendedName>
</protein>
<gene>
    <name evidence="1" type="ORF">CA260_10890</name>
</gene>
<keyword evidence="2" id="KW-1185">Reference proteome</keyword>